<dbReference type="RefSeq" id="WP_315626323.1">
    <property type="nucleotide sequence ID" value="NZ_JAUHMF010000010.1"/>
</dbReference>
<reference evidence="1 2" key="1">
    <citation type="submission" date="2023-07" db="EMBL/GenBank/DDBJ databases">
        <title>Novel species of Thermanaerothrix with wide hydrolytic capabilities.</title>
        <authorList>
            <person name="Zayulina K.S."/>
            <person name="Podosokorskaya O.A."/>
            <person name="Elcheninov A.G."/>
        </authorList>
    </citation>
    <scope>NUCLEOTIDE SEQUENCE [LARGE SCALE GENOMIC DNA]</scope>
    <source>
        <strain evidence="1 2">4228-RoL</strain>
        <plasmid evidence="1">p4228-RoL</plasmid>
    </source>
</reference>
<keyword evidence="1" id="KW-0614">Plasmid</keyword>
<evidence type="ECO:0000313" key="1">
    <source>
        <dbReference type="EMBL" id="MDT8899540.1"/>
    </source>
</evidence>
<protein>
    <submittedName>
        <fullName evidence="1">Uncharacterized protein</fullName>
    </submittedName>
</protein>
<dbReference type="EMBL" id="JAUHMF010000010">
    <property type="protein sequence ID" value="MDT8899540.1"/>
    <property type="molecule type" value="Genomic_DNA"/>
</dbReference>
<dbReference type="Proteomes" id="UP001254165">
    <property type="component" value="Unassembled WGS sequence"/>
</dbReference>
<geneLocation type="plasmid" evidence="1">
    <name>p4228-RoL</name>
</geneLocation>
<comment type="caution">
    <text evidence="1">The sequence shown here is derived from an EMBL/GenBank/DDBJ whole genome shotgun (WGS) entry which is preliminary data.</text>
</comment>
<gene>
    <name evidence="1" type="ORF">QYE77_14845</name>
</gene>
<keyword evidence="2" id="KW-1185">Reference proteome</keyword>
<name>A0ABU3NRT7_9CHLR</name>
<proteinExistence type="predicted"/>
<organism evidence="1 2">
    <name type="scientific">Thermanaerothrix solaris</name>
    <dbReference type="NCBI Taxonomy" id="3058434"/>
    <lineage>
        <taxon>Bacteria</taxon>
        <taxon>Bacillati</taxon>
        <taxon>Chloroflexota</taxon>
        <taxon>Anaerolineae</taxon>
        <taxon>Anaerolineales</taxon>
        <taxon>Anaerolineaceae</taxon>
        <taxon>Thermanaerothrix</taxon>
    </lineage>
</organism>
<accession>A0ABU3NRT7</accession>
<sequence>MMPLSEFLDQGRLRSSVHEDVLTTVSDGQLVYLFDIGAEAFTLAVKTWDGTYRELTPDEQGMLGGGLWWTFDRYGYVSGPYLTREEAQEGLRRLENLAPEAWLGMTQGWYEQKPLDFNPFEHNQQIRTKF</sequence>
<evidence type="ECO:0000313" key="2">
    <source>
        <dbReference type="Proteomes" id="UP001254165"/>
    </source>
</evidence>